<protein>
    <submittedName>
        <fullName evidence="2">Sacsin</fullName>
    </submittedName>
</protein>
<proteinExistence type="predicted"/>
<reference evidence="2" key="1">
    <citation type="submission" date="2018-11" db="EMBL/GenBank/DDBJ databases">
        <authorList>
            <person name="Alioto T."/>
            <person name="Alioto T."/>
        </authorList>
    </citation>
    <scope>NUCLEOTIDE SEQUENCE</scope>
</reference>
<feature type="domain" description="Sacsin/Nov" evidence="1">
    <location>
        <begin position="804"/>
        <end position="1048"/>
    </location>
</feature>
<accession>A0A8B6E6V8</accession>
<dbReference type="PANTHER" id="PTHR46919:SF2">
    <property type="entry name" value="SACSIN"/>
    <property type="match status" value="1"/>
</dbReference>
<organism evidence="2 3">
    <name type="scientific">Mytilus galloprovincialis</name>
    <name type="common">Mediterranean mussel</name>
    <dbReference type="NCBI Taxonomy" id="29158"/>
    <lineage>
        <taxon>Eukaryota</taxon>
        <taxon>Metazoa</taxon>
        <taxon>Spiralia</taxon>
        <taxon>Lophotrochozoa</taxon>
        <taxon>Mollusca</taxon>
        <taxon>Bivalvia</taxon>
        <taxon>Autobranchia</taxon>
        <taxon>Pteriomorphia</taxon>
        <taxon>Mytilida</taxon>
        <taxon>Mytiloidea</taxon>
        <taxon>Mytilidae</taxon>
        <taxon>Mytilinae</taxon>
        <taxon>Mytilus</taxon>
    </lineage>
</organism>
<dbReference type="InterPro" id="IPR036890">
    <property type="entry name" value="HATPase_C_sf"/>
</dbReference>
<sequence length="1776" mass="203928">MASMTRMDDQETKLGGKWVTMDQPPLLKLLQNILREYPKDAQIFHELVQNAEDAEATVMKILFIPETSTSSPPEFEKYFQSPGVCVYNDALFNEVDWTNIRSVCISHKETEENKIGKYGQGFKSIFHLTDHPLIVSGGRVLLIDPFRHHSCGYFELKNLFSTILTSTHIKSCFELFGLTEETIQNNFYDGTLFWFPFRKLESELSKNIFSESKIEYLLNNFADDASIVLLFLNNLHKIQMYNHKDPTKLYFQVERTQILSQTNFPENTIPLENTSDECLIREIDIKLTTAETPSQTNKWLIVNQTDRTSNNQRDEFDIGPHCKPNITLAYHYTSSEDKPMIGGRIFNYLPLPETCITGFPVCVQGPFAISQNRRELKLPDKRSTDRFVLWNEKLFQLIPSTYKLLVNYLISTSDRNGNSEQLVSTVYNCIPDIDKVETFWKPYTESVYEELLTLPIFFTELTDNHWVTKEVALNSPTNNAVVKTRVTTYLLDHKQPVIKIGGNIPSILDRSEITMITPAFMVTLLKNAVLPEAYAEEMRICLLEYILQDPILDIDGIELIPVENGDYVCFRRPYEYDKEPEEKLLILSADQRRVFPGLEHRIVKTDGLSKPAYQSLKEIAASEKYQLCCLHLDDLPMLLQSVVKQYCYPIDTDGAAEIIEGSPLTIDWITQVWKLINSFDPNDLEPFEDIHLIPRKKTSVNNLQTIAHLLTMKKTYLFSSYEGCPNIASNIQTILESVGVEVIPYPCDVLQPCRHLLIPTFDSLIQLCKNDKDLQYRIQRILGFKRTLDLPNSEVTSATSFGQKEDLTTRIKGILRDHPIDHSFLNELLQNADDAGATEVHFVYDKRQHSKSNDGIFDERWEPLLGPALCVFNNACFTETDIKGIQELGIGGKCGDKSKAGQFGFGFNAVYHITDVPSFITKGTDSPGGGVFCAFDPHCKYAPYAHYDQPGMRMNLDELIDKYSSVYRSHIGDVLTSDTGTWFRFPLRNHSMMTSSELLITENSDPETETLQLIECMKENIVDSLIFLMNVNCIKISQINENTDNLELIKKAEVDLTKSDANTRTRFQDSVGRNVQLLNSSSTYQCSELEEYRYQMTINEENQHYKTYLIVQAIGLQNIDQTTRDVVNDIKRLPVGGVAVLAESSENITDDKRPKTKYRVFSTLPLPSTTGLTVHINGHFELDSSRKQLFESSHSKKENDNRYQWNTILLKQNVSHAYVSCIEEFKSLLFHEDNTFNQLETFLAHFPLDNTQHRYWQALLFYFYQSIKTRRASLFPVSPEYTSLFVQDTQGSSKHINIKWVYEGESHDVFFDDLDSQITGSDWRDSATNDTVQEKAGKLRRFFVNMGMKLLCGSKDLGKSFSKTCENHNGRKRHNVYSSLSTSDFACVCKENVSPKSVSVFMKKKFNTLFSIERETEVNVIPVDDLELCLDYLLKALNWKDIVGLPLLMTGDGLIHPIQLRNEFFLSEFEDLLTGMEGCFVHRSLVQSLTKYTKECKSSDLFKKLDLKNFATLLDRSQDKVRLKSGSIIDWNQKKTPVTEKWIDEFWILLKSLQDNDNDLIIPQSLHNWCLIPALFGTQNILVPIGKGHCVVDGRTFKGDKRFAMIIEKLKIPKSLIKRDLKRNLSLLATYSDANKTFDCLTYWIPKHRIELTCHECAVILGYFSQNIDNFSQDRLRDMRKFCIFENIDGRIEPLVYSNIVATTVDSRMPISGLQNLLNSMNMIVLKYNPNCDRLYKAMNCWVPSDNAMVPPIVHLYATWILPNIHLLNTSDRMVH</sequence>
<evidence type="ECO:0000259" key="1">
    <source>
        <dbReference type="Pfam" id="PF25794"/>
    </source>
</evidence>
<dbReference type="InterPro" id="IPR058210">
    <property type="entry name" value="SACS/Nov_dom"/>
</dbReference>
<dbReference type="Pfam" id="PF25794">
    <property type="entry name" value="SACS"/>
    <property type="match status" value="2"/>
</dbReference>
<dbReference type="SUPFAM" id="SSF55874">
    <property type="entry name" value="ATPase domain of HSP90 chaperone/DNA topoisomerase II/histidine kinase"/>
    <property type="match status" value="2"/>
</dbReference>
<dbReference type="Proteomes" id="UP000596742">
    <property type="component" value="Unassembled WGS sequence"/>
</dbReference>
<comment type="caution">
    <text evidence="2">The sequence shown here is derived from an EMBL/GenBank/DDBJ whole genome shotgun (WGS) entry which is preliminary data.</text>
</comment>
<dbReference type="OrthoDB" id="1262810at2759"/>
<name>A0A8B6E6V8_MYTGA</name>
<dbReference type="EMBL" id="UYJE01004718">
    <property type="protein sequence ID" value="VDI30667.1"/>
    <property type="molecule type" value="Genomic_DNA"/>
</dbReference>
<gene>
    <name evidence="2" type="ORF">MGAL_10B086770</name>
</gene>
<evidence type="ECO:0000313" key="3">
    <source>
        <dbReference type="Proteomes" id="UP000596742"/>
    </source>
</evidence>
<dbReference type="PANTHER" id="PTHR46919">
    <property type="entry name" value="ZINC FINGER, C3HC4 TYPE (RING FINGER) FAMILY PROTEIN"/>
    <property type="match status" value="1"/>
</dbReference>
<keyword evidence="3" id="KW-1185">Reference proteome</keyword>
<evidence type="ECO:0000313" key="2">
    <source>
        <dbReference type="EMBL" id="VDI30667.1"/>
    </source>
</evidence>
<feature type="domain" description="Sacsin/Nov" evidence="1">
    <location>
        <begin position="24"/>
        <end position="245"/>
    </location>
</feature>
<dbReference type="NCBIfam" id="NF047352">
    <property type="entry name" value="P_loop_sacsin"/>
    <property type="match status" value="2"/>
</dbReference>